<sequence length="248" mass="28159">MADLDMNTKIVPLTDRVYLGEYHNLCFVFHGKTSFSRSVFISRVHKGLVRLSREFPWISGQVQHDGLTDQGANKYKIIPFQVIPRFQIDNLPDIPVFDFSHKEDEDWPMGWINENHVPIQEPNEPWAESKPSPVMELKLTLDPSTSILTISMNTKVVDRTGLIMMVRILAEACGGKIKNRKLPSSDILTTEKHAAFFNNGKKSLRHDRVPIRLVFLSVRFKVPSFISSPSSLAQKEVQYSTGHKGSKG</sequence>
<accession>A0A8H5R2M2</accession>
<evidence type="ECO:0000259" key="2">
    <source>
        <dbReference type="Pfam" id="PF22664"/>
    </source>
</evidence>
<dbReference type="Pfam" id="PF22664">
    <property type="entry name" value="TRI-like_N"/>
    <property type="match status" value="1"/>
</dbReference>
<dbReference type="RefSeq" id="XP_037202924.1">
    <property type="nucleotide sequence ID" value="XM_037356963.1"/>
</dbReference>
<name>A0A8H5R2M2_9HYPO</name>
<dbReference type="Proteomes" id="UP000530670">
    <property type="component" value="Unassembled WGS sequence"/>
</dbReference>
<dbReference type="InterPro" id="IPR023213">
    <property type="entry name" value="CAT-like_dom_sf"/>
</dbReference>
<evidence type="ECO:0000256" key="1">
    <source>
        <dbReference type="ARBA" id="ARBA00022679"/>
    </source>
</evidence>
<dbReference type="EMBL" id="JAAQRI010000230">
    <property type="protein sequence ID" value="KAF5625409.1"/>
    <property type="molecule type" value="Genomic_DNA"/>
</dbReference>
<dbReference type="GO" id="GO:0016740">
    <property type="term" value="F:transferase activity"/>
    <property type="evidence" value="ECO:0007669"/>
    <property type="project" value="UniProtKB-KW"/>
</dbReference>
<evidence type="ECO:0000313" key="3">
    <source>
        <dbReference type="EMBL" id="KAF5625409.1"/>
    </source>
</evidence>
<protein>
    <submittedName>
        <fullName evidence="3">Trichothecene 3-o-acetyltransferase</fullName>
    </submittedName>
</protein>
<comment type="caution">
    <text evidence="3">The sequence shown here is derived from an EMBL/GenBank/DDBJ whole genome shotgun (WGS) entry which is preliminary data.</text>
</comment>
<organism evidence="3 4">
    <name type="scientific">Fusarium tjaetaba</name>
    <dbReference type="NCBI Taxonomy" id="1567544"/>
    <lineage>
        <taxon>Eukaryota</taxon>
        <taxon>Fungi</taxon>
        <taxon>Dikarya</taxon>
        <taxon>Ascomycota</taxon>
        <taxon>Pezizomycotina</taxon>
        <taxon>Sordariomycetes</taxon>
        <taxon>Hypocreomycetidae</taxon>
        <taxon>Hypocreales</taxon>
        <taxon>Nectriaceae</taxon>
        <taxon>Fusarium</taxon>
        <taxon>Fusarium fujikuroi species complex</taxon>
    </lineage>
</organism>
<dbReference type="OrthoDB" id="1862401at2759"/>
<dbReference type="InterPro" id="IPR054710">
    <property type="entry name" value="Tri101-like_N"/>
</dbReference>
<dbReference type="GeneID" id="59309233"/>
<gene>
    <name evidence="3" type="ORF">FTJAE_9986</name>
</gene>
<proteinExistence type="predicted"/>
<reference evidence="3 4" key="1">
    <citation type="submission" date="2020-05" db="EMBL/GenBank/DDBJ databases">
        <title>Identification and distribution of gene clusters putatively required for synthesis of sphingolipid metabolism inhibitors in phylogenetically diverse species of the filamentous fungus Fusarium.</title>
        <authorList>
            <person name="Kim H.-S."/>
            <person name="Busman M."/>
            <person name="Brown D.W."/>
            <person name="Divon H."/>
            <person name="Uhlig S."/>
            <person name="Proctor R.H."/>
        </authorList>
    </citation>
    <scope>NUCLEOTIDE SEQUENCE [LARGE SCALE GENOMIC DNA]</scope>
    <source>
        <strain evidence="3 4">NRRL 66243</strain>
    </source>
</reference>
<evidence type="ECO:0000313" key="4">
    <source>
        <dbReference type="Proteomes" id="UP000530670"/>
    </source>
</evidence>
<keyword evidence="4" id="KW-1185">Reference proteome</keyword>
<feature type="domain" description="Trichothecene 3-O-acetyltransferase-like N-terminal" evidence="2">
    <location>
        <begin position="22"/>
        <end position="173"/>
    </location>
</feature>
<dbReference type="Gene3D" id="3.30.559.10">
    <property type="entry name" value="Chloramphenicol acetyltransferase-like domain"/>
    <property type="match status" value="1"/>
</dbReference>
<keyword evidence="1 3" id="KW-0808">Transferase</keyword>
<dbReference type="AlphaFoldDB" id="A0A8H5R2M2"/>